<dbReference type="EMBL" id="UINC01181115">
    <property type="protein sequence ID" value="SVD90640.1"/>
    <property type="molecule type" value="Genomic_DNA"/>
</dbReference>
<gene>
    <name evidence="1" type="ORF">METZ01_LOCUS443494</name>
</gene>
<protein>
    <submittedName>
        <fullName evidence="1">Uncharacterized protein</fullName>
    </submittedName>
</protein>
<organism evidence="1">
    <name type="scientific">marine metagenome</name>
    <dbReference type="NCBI Taxonomy" id="408172"/>
    <lineage>
        <taxon>unclassified sequences</taxon>
        <taxon>metagenomes</taxon>
        <taxon>ecological metagenomes</taxon>
    </lineage>
</organism>
<sequence>MVAARNHSWTQPGGNVHFIPAKRIYGKMANAMYLMDQWGQDRPFEGINEHGLFIGAAGFPDDLSPLGKQKKQPHGMDFCGIIR</sequence>
<reference evidence="1" key="1">
    <citation type="submission" date="2018-05" db="EMBL/GenBank/DDBJ databases">
        <authorList>
            <person name="Lanie J.A."/>
            <person name="Ng W.-L."/>
            <person name="Kazmierczak K.M."/>
            <person name="Andrzejewski T.M."/>
            <person name="Davidsen T.M."/>
            <person name="Wayne K.J."/>
            <person name="Tettelin H."/>
            <person name="Glass J.I."/>
            <person name="Rusch D."/>
            <person name="Podicherti R."/>
            <person name="Tsui H.-C.T."/>
            <person name="Winkler M.E."/>
        </authorList>
    </citation>
    <scope>NUCLEOTIDE SEQUENCE</scope>
</reference>
<feature type="non-terminal residue" evidence="1">
    <location>
        <position position="83"/>
    </location>
</feature>
<accession>A0A382Z5R8</accession>
<proteinExistence type="predicted"/>
<dbReference type="AlphaFoldDB" id="A0A382Z5R8"/>
<name>A0A382Z5R8_9ZZZZ</name>
<evidence type="ECO:0000313" key="1">
    <source>
        <dbReference type="EMBL" id="SVD90640.1"/>
    </source>
</evidence>